<gene>
    <name evidence="2" type="ORF">EA473_04445</name>
</gene>
<feature type="transmembrane region" description="Helical" evidence="1">
    <location>
        <begin position="51"/>
        <end position="71"/>
    </location>
</feature>
<dbReference type="EMBL" id="REGA01000002">
    <property type="protein sequence ID" value="RQG97317.1"/>
    <property type="molecule type" value="Genomic_DNA"/>
</dbReference>
<sequence length="72" mass="7372">MLVLVVGFVLVGLGLAGIRYAPAIVDAQHRQGMTPYTDGPIEKSDRVVATKGVGVVFAVVGVVLVGYGAGFV</sequence>
<dbReference type="AlphaFoldDB" id="A0A3N6M5H5"/>
<proteinExistence type="predicted"/>
<protein>
    <submittedName>
        <fullName evidence="2">Uncharacterized protein</fullName>
    </submittedName>
</protein>
<accession>A0A3N6M5H5</accession>
<keyword evidence="1" id="KW-1133">Transmembrane helix</keyword>
<comment type="caution">
    <text evidence="2">The sequence shown here is derived from an EMBL/GenBank/DDBJ whole genome shotgun (WGS) entry which is preliminary data.</text>
</comment>
<keyword evidence="3" id="KW-1185">Reference proteome</keyword>
<dbReference type="OrthoDB" id="205914at2157"/>
<name>A0A3N6M5H5_NATCH</name>
<evidence type="ECO:0000256" key="1">
    <source>
        <dbReference type="SAM" id="Phobius"/>
    </source>
</evidence>
<keyword evidence="1" id="KW-0472">Membrane</keyword>
<evidence type="ECO:0000313" key="3">
    <source>
        <dbReference type="Proteomes" id="UP000282323"/>
    </source>
</evidence>
<dbReference type="Proteomes" id="UP000282323">
    <property type="component" value="Unassembled WGS sequence"/>
</dbReference>
<organism evidence="2 3">
    <name type="scientific">Natrarchaeobius chitinivorans</name>
    <dbReference type="NCBI Taxonomy" id="1679083"/>
    <lineage>
        <taxon>Archaea</taxon>
        <taxon>Methanobacteriati</taxon>
        <taxon>Methanobacteriota</taxon>
        <taxon>Stenosarchaea group</taxon>
        <taxon>Halobacteria</taxon>
        <taxon>Halobacteriales</taxon>
        <taxon>Natrialbaceae</taxon>
        <taxon>Natrarchaeobius</taxon>
    </lineage>
</organism>
<evidence type="ECO:0000313" key="2">
    <source>
        <dbReference type="EMBL" id="RQG97317.1"/>
    </source>
</evidence>
<keyword evidence="1" id="KW-0812">Transmembrane</keyword>
<dbReference type="RefSeq" id="WP_124194439.1">
    <property type="nucleotide sequence ID" value="NZ_REGA01000002.1"/>
</dbReference>
<reference evidence="2 3" key="1">
    <citation type="submission" date="2018-10" db="EMBL/GenBank/DDBJ databases">
        <title>Natrarchaeobius chitinivorans gen. nov., sp. nov., and Natrarchaeobius haloalkaliphilus sp. nov., alkaliphilic, chitin-utilizing haloarchaea from hypersaline alkaline lakes.</title>
        <authorList>
            <person name="Sorokin D.Y."/>
            <person name="Elcheninov A.G."/>
            <person name="Kostrikina N.A."/>
            <person name="Bale N.J."/>
            <person name="Sinninghe Damste J.S."/>
            <person name="Khijniak T.V."/>
            <person name="Kublanov I.V."/>
            <person name="Toshchakov S.V."/>
        </authorList>
    </citation>
    <scope>NUCLEOTIDE SEQUENCE [LARGE SCALE GENOMIC DNA]</scope>
    <source>
        <strain evidence="2 3">AArcht4T</strain>
    </source>
</reference>